<dbReference type="Proteomes" id="UP001596045">
    <property type="component" value="Unassembled WGS sequence"/>
</dbReference>
<dbReference type="Pfam" id="PF01381">
    <property type="entry name" value="HTH_3"/>
    <property type="match status" value="1"/>
</dbReference>
<gene>
    <name evidence="5" type="ORF">ACFPM8_01795</name>
</gene>
<keyword evidence="2" id="KW-0238">DNA-binding</keyword>
<dbReference type="EMBL" id="JBHSMT010000005">
    <property type="protein sequence ID" value="MFC5472682.1"/>
    <property type="molecule type" value="Genomic_DNA"/>
</dbReference>
<evidence type="ECO:0000256" key="2">
    <source>
        <dbReference type="ARBA" id="ARBA00023125"/>
    </source>
</evidence>
<proteinExistence type="predicted"/>
<dbReference type="InterPro" id="IPR001387">
    <property type="entry name" value="Cro/C1-type_HTH"/>
</dbReference>
<dbReference type="PROSITE" id="PS50943">
    <property type="entry name" value="HTH_CROC1"/>
    <property type="match status" value="1"/>
</dbReference>
<evidence type="ECO:0000256" key="3">
    <source>
        <dbReference type="ARBA" id="ARBA00023163"/>
    </source>
</evidence>
<evidence type="ECO:0000259" key="4">
    <source>
        <dbReference type="PROSITE" id="PS50943"/>
    </source>
</evidence>
<organism evidence="5 6">
    <name type="scientific">Paraherbaspirillum soli</name>
    <dbReference type="NCBI Taxonomy" id="631222"/>
    <lineage>
        <taxon>Bacteria</taxon>
        <taxon>Pseudomonadati</taxon>
        <taxon>Pseudomonadota</taxon>
        <taxon>Betaproteobacteria</taxon>
        <taxon>Burkholderiales</taxon>
        <taxon>Oxalobacteraceae</taxon>
        <taxon>Paraherbaspirillum</taxon>
    </lineage>
</organism>
<feature type="domain" description="HTH cro/C1-type" evidence="4">
    <location>
        <begin position="20"/>
        <end position="74"/>
    </location>
</feature>
<dbReference type="CDD" id="cd00093">
    <property type="entry name" value="HTH_XRE"/>
    <property type="match status" value="1"/>
</dbReference>
<comment type="caution">
    <text evidence="5">The sequence shown here is derived from an EMBL/GenBank/DDBJ whole genome shotgun (WGS) entry which is preliminary data.</text>
</comment>
<evidence type="ECO:0000256" key="1">
    <source>
        <dbReference type="ARBA" id="ARBA00023015"/>
    </source>
</evidence>
<dbReference type="PANTHER" id="PTHR46797:SF23">
    <property type="entry name" value="HTH-TYPE TRANSCRIPTIONAL REGULATOR SUTR"/>
    <property type="match status" value="1"/>
</dbReference>
<sequence length="80" mass="8789">MPNLSKNRQDPALVALGEALRRIRLNHDISQERLALLAEVDRSYVGRVERGDNNVALLTLLKLANALNITAAELMVEAGL</sequence>
<keyword evidence="6" id="KW-1185">Reference proteome</keyword>
<evidence type="ECO:0000313" key="5">
    <source>
        <dbReference type="EMBL" id="MFC5472682.1"/>
    </source>
</evidence>
<dbReference type="InterPro" id="IPR050807">
    <property type="entry name" value="TransReg_Diox_bact_type"/>
</dbReference>
<dbReference type="Gene3D" id="1.10.260.40">
    <property type="entry name" value="lambda repressor-like DNA-binding domains"/>
    <property type="match status" value="1"/>
</dbReference>
<reference evidence="6" key="1">
    <citation type="journal article" date="2019" name="Int. J. Syst. Evol. Microbiol.">
        <title>The Global Catalogue of Microorganisms (GCM) 10K type strain sequencing project: providing services to taxonomists for standard genome sequencing and annotation.</title>
        <authorList>
            <consortium name="The Broad Institute Genomics Platform"/>
            <consortium name="The Broad Institute Genome Sequencing Center for Infectious Disease"/>
            <person name="Wu L."/>
            <person name="Ma J."/>
        </authorList>
    </citation>
    <scope>NUCLEOTIDE SEQUENCE [LARGE SCALE GENOMIC DNA]</scope>
    <source>
        <strain evidence="6">JCM 17066</strain>
    </source>
</reference>
<keyword evidence="1" id="KW-0805">Transcription regulation</keyword>
<protein>
    <submittedName>
        <fullName evidence="5">Helix-turn-helix domain-containing protein</fullName>
    </submittedName>
</protein>
<name>A0ABW0M5U9_9BURK</name>
<dbReference type="InterPro" id="IPR010982">
    <property type="entry name" value="Lambda_DNA-bd_dom_sf"/>
</dbReference>
<keyword evidence="3" id="KW-0804">Transcription</keyword>
<dbReference type="SMART" id="SM00530">
    <property type="entry name" value="HTH_XRE"/>
    <property type="match status" value="1"/>
</dbReference>
<dbReference type="PANTHER" id="PTHR46797">
    <property type="entry name" value="HTH-TYPE TRANSCRIPTIONAL REGULATOR"/>
    <property type="match status" value="1"/>
</dbReference>
<evidence type="ECO:0000313" key="6">
    <source>
        <dbReference type="Proteomes" id="UP001596045"/>
    </source>
</evidence>
<dbReference type="SUPFAM" id="SSF47413">
    <property type="entry name" value="lambda repressor-like DNA-binding domains"/>
    <property type="match status" value="1"/>
</dbReference>
<dbReference type="RefSeq" id="WP_378994349.1">
    <property type="nucleotide sequence ID" value="NZ_JBHSMT010000005.1"/>
</dbReference>
<accession>A0ABW0M5U9</accession>